<feature type="transmembrane region" description="Helical" evidence="2">
    <location>
        <begin position="144"/>
        <end position="165"/>
    </location>
</feature>
<keyword evidence="2" id="KW-1133">Transmembrane helix</keyword>
<evidence type="ECO:0000256" key="2">
    <source>
        <dbReference type="SAM" id="Phobius"/>
    </source>
</evidence>
<keyword evidence="2" id="KW-0472">Membrane</keyword>
<name>A0ABY1QG66_9BACT</name>
<dbReference type="InterPro" id="IPR051909">
    <property type="entry name" value="MFP_Cation_Efflux"/>
</dbReference>
<keyword evidence="4" id="KW-1185">Reference proteome</keyword>
<reference evidence="3 4" key="1">
    <citation type="submission" date="2017-05" db="EMBL/GenBank/DDBJ databases">
        <authorList>
            <person name="Varghese N."/>
            <person name="Submissions S."/>
        </authorList>
    </citation>
    <scope>NUCLEOTIDE SEQUENCE [LARGE SCALE GENOMIC DNA]</scope>
    <source>
        <strain evidence="3 4">DSM 25457</strain>
    </source>
</reference>
<evidence type="ECO:0000313" key="3">
    <source>
        <dbReference type="EMBL" id="SMP68257.1"/>
    </source>
</evidence>
<accession>A0ABY1QG66</accession>
<protein>
    <submittedName>
        <fullName evidence="3">Biotin-lipoyl like</fullName>
    </submittedName>
</protein>
<keyword evidence="2" id="KW-0812">Transmembrane</keyword>
<dbReference type="PANTHER" id="PTHR30097:SF4">
    <property type="entry name" value="SLR6042 PROTEIN"/>
    <property type="match status" value="1"/>
</dbReference>
<dbReference type="Proteomes" id="UP001158067">
    <property type="component" value="Unassembled WGS sequence"/>
</dbReference>
<dbReference type="EMBL" id="FXUG01000011">
    <property type="protein sequence ID" value="SMP68257.1"/>
    <property type="molecule type" value="Genomic_DNA"/>
</dbReference>
<dbReference type="PANTHER" id="PTHR30097">
    <property type="entry name" value="CATION EFFLUX SYSTEM PROTEIN CUSB"/>
    <property type="match status" value="1"/>
</dbReference>
<gene>
    <name evidence="3" type="ORF">SAMN06265222_11128</name>
</gene>
<proteinExistence type="predicted"/>
<evidence type="ECO:0000313" key="4">
    <source>
        <dbReference type="Proteomes" id="UP001158067"/>
    </source>
</evidence>
<dbReference type="SUPFAM" id="SSF111369">
    <property type="entry name" value="HlyD-like secretion proteins"/>
    <property type="match status" value="1"/>
</dbReference>
<evidence type="ECO:0000256" key="1">
    <source>
        <dbReference type="ARBA" id="ARBA00022448"/>
    </source>
</evidence>
<keyword evidence="1" id="KW-0813">Transport</keyword>
<sequence length="438" mass="47411">MLDRRQAAAERIEQLDRLVASVDGKRFKAADVFGQAAEAISDIVPASTTFERVVEGQRTRLFAAGNLQIADGKEPERWAGLYKLSDRESLELSVSHKAADEFSQWRDTFFDSILDCCGVAFLKERYYLASSTPVAIQTKPTRRLFLPMLVAVVVGALAMLIPVRFRLPVSGVVAPAVSRVVFAPTAGTLASLEVQDGQAVQEGDVLAIVDQADIELQHDRLHGELLTAETELASARVDQARPQASGSPNPGSTHSAVLQARVRSLQRQVELIDQVYSSLTIRAAINGQVVMQDTQADWAGKSVMQSQALMTVIQPSGGFLAHLDLPSDQFAYLGSDFVEEQDSSRAAQPGGSQPTAVQLRLRSAPEVELAGRVVSVGQTVFVDKHHESVVEVTAGLDSIDNGPLRVGAAVIGHVELGKRSLGFVLFRPLIERIRSLGW</sequence>
<organism evidence="3 4">
    <name type="scientific">Neorhodopirellula lusitana</name>
    <dbReference type="NCBI Taxonomy" id="445327"/>
    <lineage>
        <taxon>Bacteria</taxon>
        <taxon>Pseudomonadati</taxon>
        <taxon>Planctomycetota</taxon>
        <taxon>Planctomycetia</taxon>
        <taxon>Pirellulales</taxon>
        <taxon>Pirellulaceae</taxon>
        <taxon>Neorhodopirellula</taxon>
    </lineage>
</organism>
<dbReference type="Gene3D" id="2.40.50.100">
    <property type="match status" value="1"/>
</dbReference>
<comment type="caution">
    <text evidence="3">The sequence shown here is derived from an EMBL/GenBank/DDBJ whole genome shotgun (WGS) entry which is preliminary data.</text>
</comment>